<dbReference type="PIRSF" id="PIRSF001492">
    <property type="entry name" value="IPGAM"/>
    <property type="match status" value="1"/>
</dbReference>
<feature type="binding site" evidence="9 13">
    <location>
        <position position="443"/>
    </location>
    <ligand>
        <name>Mn(2+)</name>
        <dbReference type="ChEBI" id="CHEBI:29035"/>
        <label>2</label>
    </ligand>
</feature>
<evidence type="ECO:0000256" key="6">
    <source>
        <dbReference type="ARBA" id="ARBA00023152"/>
    </source>
</evidence>
<dbReference type="NCBIfam" id="TIGR01307">
    <property type="entry name" value="pgm_bpd_ind"/>
    <property type="match status" value="1"/>
</dbReference>
<feature type="binding site" evidence="9 13">
    <location>
        <position position="63"/>
    </location>
    <ligand>
        <name>Mn(2+)</name>
        <dbReference type="ChEBI" id="CHEBI:29035"/>
        <label>2</label>
    </ligand>
</feature>
<dbReference type="SUPFAM" id="SSF64158">
    <property type="entry name" value="2,3-Bisphosphoglycerate-independent phosphoglycerate mutase, substrate-binding domain"/>
    <property type="match status" value="1"/>
</dbReference>
<feature type="domain" description="BPG-independent PGAM N-terminal" evidence="15">
    <location>
        <begin position="83"/>
        <end position="298"/>
    </location>
</feature>
<accession>A0A1F6MRI5</accession>
<evidence type="ECO:0000256" key="4">
    <source>
        <dbReference type="ARBA" id="ARBA00008819"/>
    </source>
</evidence>
<feature type="binding site" evidence="9 13">
    <location>
        <position position="406"/>
    </location>
    <ligand>
        <name>Mn(2+)</name>
        <dbReference type="ChEBI" id="CHEBI:29035"/>
        <label>1</label>
    </ligand>
</feature>
<feature type="binding site" evidence="9 12">
    <location>
        <position position="124"/>
    </location>
    <ligand>
        <name>substrate</name>
    </ligand>
</feature>
<feature type="binding site" evidence="9 13">
    <location>
        <position position="13"/>
    </location>
    <ligand>
        <name>Mn(2+)</name>
        <dbReference type="ChEBI" id="CHEBI:29035"/>
        <label>2</label>
    </ligand>
</feature>
<dbReference type="InterPro" id="IPR036646">
    <property type="entry name" value="PGAM_B_sf"/>
</dbReference>
<dbReference type="InterPro" id="IPR005995">
    <property type="entry name" value="Pgm_bpd_ind"/>
</dbReference>
<dbReference type="Pfam" id="PF01676">
    <property type="entry name" value="Metalloenzyme"/>
    <property type="match status" value="1"/>
</dbReference>
<feature type="active site" description="Phosphoserine intermediate" evidence="9 11">
    <location>
        <position position="63"/>
    </location>
</feature>
<evidence type="ECO:0000313" key="16">
    <source>
        <dbReference type="EMBL" id="OGH74261.1"/>
    </source>
</evidence>
<sequence length="525" mass="57948">MKVPKPVVLGILDGWGVAPDHEGNAITRAKLPNFNKLIKEYPVLTLHASGNEVGLMFGEMGNSEVGHLNIGAGKVYYQTLPRINKAIMDESFFENKAFLQAAEHIKKNKSALHLIGLVSPGNVHASQDHCYALLEFTKRQKIKDVYIHVVLDGRDTIFNSGIDFVKNLQEKIKEYKHGAIASISGRYYALDRDNRWDRVEKAYRAMAEGKAAAYFSKPEEAIQESYDRKVYDEEFVPVVIGKEGEPTATMKSGDAAIFFNFRPDRARQLTKAFVLPSFSKFERNYIKNLFFATMTEFEKELPAVAAFAPQVVHNSLAETISQAGLKQYHVAETEKYAHITFFLNGTIEDPFPGEERKIIPSPKVSSYDQAPEMSAAEVTKEVIKAIESEEYDAIIFNLANADMVGHTGNVKATIKGCEAVDKALGKIAEYVLAKDGVMLVTADHGNSEEVINLQTGEIDKEHSTNPVPLLIVGNTYRGVAGPTGDPPDGDLSLLHPVGMLADVAPTMLKIMGVEQPKEMTGRALV</sequence>
<evidence type="ECO:0000256" key="11">
    <source>
        <dbReference type="PIRSR" id="PIRSR001492-1"/>
    </source>
</evidence>
<dbReference type="GO" id="GO:0030145">
    <property type="term" value="F:manganese ion binding"/>
    <property type="evidence" value="ECO:0007669"/>
    <property type="project" value="UniProtKB-UniRule"/>
</dbReference>
<evidence type="ECO:0000259" key="15">
    <source>
        <dbReference type="Pfam" id="PF06415"/>
    </source>
</evidence>
<keyword evidence="5 9" id="KW-0479">Metal-binding</keyword>
<dbReference type="GO" id="GO:0006096">
    <property type="term" value="P:glycolytic process"/>
    <property type="evidence" value="ECO:0007669"/>
    <property type="project" value="UniProtKB-UniRule"/>
</dbReference>
<proteinExistence type="inferred from homology"/>
<dbReference type="CDD" id="cd16010">
    <property type="entry name" value="iPGM"/>
    <property type="match status" value="1"/>
</dbReference>
<dbReference type="InterPro" id="IPR006124">
    <property type="entry name" value="Metalloenzyme"/>
</dbReference>
<dbReference type="AlphaFoldDB" id="A0A1F6MRI5"/>
<evidence type="ECO:0000256" key="10">
    <source>
        <dbReference type="NCBIfam" id="TIGR01307"/>
    </source>
</evidence>
<feature type="binding site" evidence="9 12">
    <location>
        <position position="192"/>
    </location>
    <ligand>
        <name>substrate</name>
    </ligand>
</feature>
<dbReference type="PANTHER" id="PTHR31637">
    <property type="entry name" value="2,3-BISPHOSPHOGLYCERATE-INDEPENDENT PHOSPHOGLYCERATE MUTASE"/>
    <property type="match status" value="1"/>
</dbReference>
<feature type="domain" description="Metalloenzyme" evidence="14">
    <location>
        <begin position="5"/>
        <end position="514"/>
    </location>
</feature>
<evidence type="ECO:0000256" key="5">
    <source>
        <dbReference type="ARBA" id="ARBA00022723"/>
    </source>
</evidence>
<comment type="similarity">
    <text evidence="4 9">Belongs to the BPG-independent phosphoglycerate mutase family.</text>
</comment>
<dbReference type="PANTHER" id="PTHR31637:SF0">
    <property type="entry name" value="2,3-BISPHOSPHOGLYCERATE-INDEPENDENT PHOSPHOGLYCERATE MUTASE"/>
    <property type="match status" value="1"/>
</dbReference>
<comment type="cofactor">
    <cofactor evidence="9">
        <name>Mn(2+)</name>
        <dbReference type="ChEBI" id="CHEBI:29035"/>
    </cofactor>
    <text evidence="9">Binds 2 manganese ions per subunit.</text>
</comment>
<dbReference type="Gene3D" id="3.40.1450.10">
    <property type="entry name" value="BPG-independent phosphoglycerate mutase, domain B"/>
    <property type="match status" value="1"/>
</dbReference>
<dbReference type="GO" id="GO:0005829">
    <property type="term" value="C:cytosol"/>
    <property type="evidence" value="ECO:0007669"/>
    <property type="project" value="TreeGrafter"/>
</dbReference>
<feature type="binding site" evidence="9 12">
    <location>
        <position position="186"/>
    </location>
    <ligand>
        <name>substrate</name>
    </ligand>
</feature>
<evidence type="ECO:0000256" key="1">
    <source>
        <dbReference type="ARBA" id="ARBA00000370"/>
    </source>
</evidence>
<comment type="caution">
    <text evidence="16">The sequence shown here is derived from an EMBL/GenBank/DDBJ whole genome shotgun (WGS) entry which is preliminary data.</text>
</comment>
<dbReference type="EC" id="5.4.2.12" evidence="9 10"/>
<evidence type="ECO:0000259" key="14">
    <source>
        <dbReference type="Pfam" id="PF01676"/>
    </source>
</evidence>
<dbReference type="Proteomes" id="UP000178347">
    <property type="component" value="Unassembled WGS sequence"/>
</dbReference>
<dbReference type="STRING" id="1798692.A3G00_00090"/>
<dbReference type="InterPro" id="IPR017850">
    <property type="entry name" value="Alkaline_phosphatase_core_sf"/>
</dbReference>
<organism evidence="16 17">
    <name type="scientific">Candidatus Magasanikbacteria bacterium RIFCSPLOWO2_12_FULL_43_12</name>
    <dbReference type="NCBI Taxonomy" id="1798692"/>
    <lineage>
        <taxon>Bacteria</taxon>
        <taxon>Candidatus Magasanikiibacteriota</taxon>
    </lineage>
</organism>
<evidence type="ECO:0000256" key="13">
    <source>
        <dbReference type="PIRSR" id="PIRSR001492-3"/>
    </source>
</evidence>
<dbReference type="Gene3D" id="3.40.720.10">
    <property type="entry name" value="Alkaline Phosphatase, subunit A"/>
    <property type="match status" value="1"/>
</dbReference>
<evidence type="ECO:0000313" key="17">
    <source>
        <dbReference type="Proteomes" id="UP000178347"/>
    </source>
</evidence>
<dbReference type="EMBL" id="MFQN01000020">
    <property type="protein sequence ID" value="OGH74261.1"/>
    <property type="molecule type" value="Genomic_DNA"/>
</dbReference>
<evidence type="ECO:0000256" key="8">
    <source>
        <dbReference type="ARBA" id="ARBA00023235"/>
    </source>
</evidence>
<feature type="binding site" evidence="9 13">
    <location>
        <position position="402"/>
    </location>
    <ligand>
        <name>Mn(2+)</name>
        <dbReference type="ChEBI" id="CHEBI:29035"/>
        <label>1</label>
    </ligand>
</feature>
<feature type="binding site" evidence="9 12">
    <location>
        <begin position="262"/>
        <end position="265"/>
    </location>
    <ligand>
        <name>substrate</name>
    </ligand>
</feature>
<dbReference type="UniPathway" id="UPA00109">
    <property type="reaction ID" value="UER00186"/>
</dbReference>
<protein>
    <recommendedName>
        <fullName evidence="9 10">2,3-bisphosphoglycerate-independent phosphoglycerate mutase</fullName>
        <shortName evidence="9">BPG-independent PGAM</shortName>
        <shortName evidence="9">Phosphoglyceromutase</shortName>
        <shortName evidence="9">iPGM</shortName>
        <ecNumber evidence="9 10">5.4.2.12</ecNumber>
    </recommendedName>
</protein>
<evidence type="ECO:0000256" key="9">
    <source>
        <dbReference type="HAMAP-Rule" id="MF_01038"/>
    </source>
</evidence>
<evidence type="ECO:0000256" key="3">
    <source>
        <dbReference type="ARBA" id="ARBA00004798"/>
    </source>
</evidence>
<dbReference type="FunFam" id="3.40.1450.10:FF:000002">
    <property type="entry name" value="2,3-bisphosphoglycerate-independent phosphoglycerate mutase"/>
    <property type="match status" value="1"/>
</dbReference>
<dbReference type="GO" id="GO:0004619">
    <property type="term" value="F:phosphoglycerate mutase activity"/>
    <property type="evidence" value="ECO:0007669"/>
    <property type="project" value="UniProtKB-UniRule"/>
</dbReference>
<comment type="pathway">
    <text evidence="3 9">Carbohydrate degradation; glycolysis; pyruvate from D-glyceraldehyde 3-phosphate: step 3/5.</text>
</comment>
<comment type="function">
    <text evidence="2 9">Catalyzes the interconversion of 2-phosphoglycerate and 3-phosphoglycerate.</text>
</comment>
<keyword evidence="7 9" id="KW-0464">Manganese</keyword>
<gene>
    <name evidence="9" type="primary">gpmI</name>
    <name evidence="16" type="ORF">A3G00_00090</name>
</gene>
<feature type="binding site" evidence="9 12">
    <location>
        <begin position="154"/>
        <end position="155"/>
    </location>
    <ligand>
        <name>substrate</name>
    </ligand>
</feature>
<evidence type="ECO:0000256" key="2">
    <source>
        <dbReference type="ARBA" id="ARBA00002315"/>
    </source>
</evidence>
<comment type="catalytic activity">
    <reaction evidence="1 9">
        <text>(2R)-2-phosphoglycerate = (2R)-3-phosphoglycerate</text>
        <dbReference type="Rhea" id="RHEA:15901"/>
        <dbReference type="ChEBI" id="CHEBI:58272"/>
        <dbReference type="ChEBI" id="CHEBI:58289"/>
        <dbReference type="EC" id="5.4.2.12"/>
    </reaction>
</comment>
<feature type="binding site" evidence="9 12">
    <location>
        <position position="335"/>
    </location>
    <ligand>
        <name>substrate</name>
    </ligand>
</feature>
<dbReference type="InterPro" id="IPR011258">
    <property type="entry name" value="BPG-indep_PGM_N"/>
</dbReference>
<dbReference type="HAMAP" id="MF_01038">
    <property type="entry name" value="GpmI"/>
    <property type="match status" value="1"/>
</dbReference>
<dbReference type="Pfam" id="PF06415">
    <property type="entry name" value="iPGM_N"/>
    <property type="match status" value="1"/>
</dbReference>
<evidence type="ECO:0000256" key="12">
    <source>
        <dbReference type="PIRSR" id="PIRSR001492-2"/>
    </source>
</evidence>
<dbReference type="SUPFAM" id="SSF53649">
    <property type="entry name" value="Alkaline phosphatase-like"/>
    <property type="match status" value="1"/>
</dbReference>
<evidence type="ECO:0000256" key="7">
    <source>
        <dbReference type="ARBA" id="ARBA00023211"/>
    </source>
</evidence>
<dbReference type="GO" id="GO:0006007">
    <property type="term" value="P:glucose catabolic process"/>
    <property type="evidence" value="ECO:0007669"/>
    <property type="project" value="InterPro"/>
</dbReference>
<feature type="binding site" evidence="9 13">
    <location>
        <position position="444"/>
    </location>
    <ligand>
        <name>Mn(2+)</name>
        <dbReference type="ChEBI" id="CHEBI:29035"/>
        <label>2</label>
    </ligand>
</feature>
<keyword evidence="6 9" id="KW-0324">Glycolysis</keyword>
<feature type="binding site" evidence="9 13">
    <location>
        <position position="462"/>
    </location>
    <ligand>
        <name>Mn(2+)</name>
        <dbReference type="ChEBI" id="CHEBI:29035"/>
        <label>1</label>
    </ligand>
</feature>
<reference evidence="16 17" key="1">
    <citation type="journal article" date="2016" name="Nat. Commun.">
        <title>Thousands of microbial genomes shed light on interconnected biogeochemical processes in an aquifer system.</title>
        <authorList>
            <person name="Anantharaman K."/>
            <person name="Brown C.T."/>
            <person name="Hug L.A."/>
            <person name="Sharon I."/>
            <person name="Castelle C.J."/>
            <person name="Probst A.J."/>
            <person name="Thomas B.C."/>
            <person name="Singh A."/>
            <person name="Wilkins M.J."/>
            <person name="Karaoz U."/>
            <person name="Brodie E.L."/>
            <person name="Williams K.H."/>
            <person name="Hubbard S.S."/>
            <person name="Banfield J.F."/>
        </authorList>
    </citation>
    <scope>NUCLEOTIDE SEQUENCE [LARGE SCALE GENOMIC DNA]</scope>
</reference>
<comment type="subunit">
    <text evidence="9">Monomer.</text>
</comment>
<keyword evidence="8 9" id="KW-0413">Isomerase</keyword>
<name>A0A1F6MRI5_9BACT</name>